<dbReference type="EMBL" id="OZ004259">
    <property type="protein sequence ID" value="CAK7917630.1"/>
    <property type="molecule type" value="Genomic_DNA"/>
</dbReference>
<keyword evidence="2" id="KW-1185">Reference proteome</keyword>
<dbReference type="Proteomes" id="UP001497600">
    <property type="component" value="Chromosome G"/>
</dbReference>
<proteinExistence type="predicted"/>
<accession>A0ABP0ELY3</accession>
<reference evidence="1 2" key="1">
    <citation type="submission" date="2024-01" db="EMBL/GenBank/DDBJ databases">
        <authorList>
            <consortium name="Genoscope - CEA"/>
            <person name="William W."/>
        </authorList>
    </citation>
    <scope>NUCLEOTIDE SEQUENCE [LARGE SCALE GENOMIC DNA]</scope>
    <source>
        <strain evidence="1 2">29B2s-10</strain>
    </source>
</reference>
<evidence type="ECO:0000313" key="2">
    <source>
        <dbReference type="Proteomes" id="UP001497600"/>
    </source>
</evidence>
<organism evidence="1 2">
    <name type="scientific">[Candida] anglica</name>
    <dbReference type="NCBI Taxonomy" id="148631"/>
    <lineage>
        <taxon>Eukaryota</taxon>
        <taxon>Fungi</taxon>
        <taxon>Dikarya</taxon>
        <taxon>Ascomycota</taxon>
        <taxon>Saccharomycotina</taxon>
        <taxon>Pichiomycetes</taxon>
        <taxon>Debaryomycetaceae</taxon>
        <taxon>Kurtzmaniella</taxon>
    </lineage>
</organism>
<gene>
    <name evidence="1" type="ORF">CAAN4_G09428</name>
</gene>
<sequence length="52" mass="5659">MHPLGLLRSCVGGSGVYLYGWTTSCSLDPHITSFPMIAQMCVLHIKHQKVSG</sequence>
<name>A0ABP0ELY3_9ASCO</name>
<protein>
    <submittedName>
        <fullName evidence="1">Uncharacterized protein</fullName>
    </submittedName>
</protein>
<evidence type="ECO:0000313" key="1">
    <source>
        <dbReference type="EMBL" id="CAK7917630.1"/>
    </source>
</evidence>